<evidence type="ECO:0000256" key="2">
    <source>
        <dbReference type="ARBA" id="ARBA00023125"/>
    </source>
</evidence>
<evidence type="ECO:0000313" key="7">
    <source>
        <dbReference type="Proteomes" id="UP001500212"/>
    </source>
</evidence>
<dbReference type="Proteomes" id="UP001500212">
    <property type="component" value="Unassembled WGS sequence"/>
</dbReference>
<feature type="domain" description="IclR-ED" evidence="5">
    <location>
        <begin position="69"/>
        <end position="245"/>
    </location>
</feature>
<dbReference type="EMBL" id="BAABHJ010000018">
    <property type="protein sequence ID" value="GAA4611813.1"/>
    <property type="molecule type" value="Genomic_DNA"/>
</dbReference>
<evidence type="ECO:0000259" key="5">
    <source>
        <dbReference type="PROSITE" id="PS51078"/>
    </source>
</evidence>
<dbReference type="Gene3D" id="3.30.450.40">
    <property type="match status" value="1"/>
</dbReference>
<keyword evidence="7" id="KW-1185">Reference proteome</keyword>
<evidence type="ECO:0000256" key="3">
    <source>
        <dbReference type="ARBA" id="ARBA00023163"/>
    </source>
</evidence>
<evidence type="ECO:0000313" key="6">
    <source>
        <dbReference type="EMBL" id="GAA4611813.1"/>
    </source>
</evidence>
<dbReference type="PROSITE" id="PS51078">
    <property type="entry name" value="ICLR_ED"/>
    <property type="match status" value="1"/>
</dbReference>
<dbReference type="InterPro" id="IPR036388">
    <property type="entry name" value="WH-like_DNA-bd_sf"/>
</dbReference>
<dbReference type="InterPro" id="IPR036390">
    <property type="entry name" value="WH_DNA-bd_sf"/>
</dbReference>
<dbReference type="Pfam" id="PF01614">
    <property type="entry name" value="IclR_C"/>
    <property type="match status" value="1"/>
</dbReference>
<reference evidence="7" key="1">
    <citation type="journal article" date="2019" name="Int. J. Syst. Evol. Microbiol.">
        <title>The Global Catalogue of Microorganisms (GCM) 10K type strain sequencing project: providing services to taxonomists for standard genome sequencing and annotation.</title>
        <authorList>
            <consortium name="The Broad Institute Genomics Platform"/>
            <consortium name="The Broad Institute Genome Sequencing Center for Infectious Disease"/>
            <person name="Wu L."/>
            <person name="Ma J."/>
        </authorList>
    </citation>
    <scope>NUCLEOTIDE SEQUENCE [LARGE SCALE GENOMIC DNA]</scope>
    <source>
        <strain evidence="7">JCM 17938</strain>
    </source>
</reference>
<dbReference type="RefSeq" id="WP_345359144.1">
    <property type="nucleotide sequence ID" value="NZ_BAABHJ010000018.1"/>
</dbReference>
<dbReference type="PANTHER" id="PTHR30136">
    <property type="entry name" value="HELIX-TURN-HELIX TRANSCRIPTIONAL REGULATOR, ICLR FAMILY"/>
    <property type="match status" value="1"/>
</dbReference>
<evidence type="ECO:0000259" key="4">
    <source>
        <dbReference type="PROSITE" id="PS51077"/>
    </source>
</evidence>
<dbReference type="InterPro" id="IPR029016">
    <property type="entry name" value="GAF-like_dom_sf"/>
</dbReference>
<accession>A0ABP8TQU3</accession>
<dbReference type="SUPFAM" id="SSF46785">
    <property type="entry name" value="Winged helix' DNA-binding domain"/>
    <property type="match status" value="1"/>
</dbReference>
<keyword evidence="3" id="KW-0804">Transcription</keyword>
<dbReference type="Pfam" id="PF09339">
    <property type="entry name" value="HTH_IclR"/>
    <property type="match status" value="1"/>
</dbReference>
<keyword evidence="1" id="KW-0805">Transcription regulation</keyword>
<dbReference type="PANTHER" id="PTHR30136:SF35">
    <property type="entry name" value="HTH-TYPE TRANSCRIPTIONAL REGULATOR RV1719"/>
    <property type="match status" value="1"/>
</dbReference>
<proteinExistence type="predicted"/>
<evidence type="ECO:0000256" key="1">
    <source>
        <dbReference type="ARBA" id="ARBA00023015"/>
    </source>
</evidence>
<feature type="domain" description="HTH iclR-type" evidence="4">
    <location>
        <begin position="9"/>
        <end position="69"/>
    </location>
</feature>
<dbReference type="InterPro" id="IPR050707">
    <property type="entry name" value="HTH_MetabolicPath_Reg"/>
</dbReference>
<sequence>MRNKPPYALASVDHALQLAALLQQEGPLRVTDAADRLGVAVSTAHRLLAMLVYRDFAEQGPDRRYGPGKILRPAEASAAPITLLREACGAPLRWLVEQTRESANVVVPAQAEVRFIATVESPQVLRVGDRVGRSLPAHRASGGKAILAALPPDQVTALYEDSDEVDLRRLHRELGLVRKRGFAINDQLTETGLTAIGVVVRDAVGGPLAGVSIALPTARFDRDLLPAWVHALATAARRIEAAMADRR</sequence>
<dbReference type="PROSITE" id="PS51077">
    <property type="entry name" value="HTH_ICLR"/>
    <property type="match status" value="1"/>
</dbReference>
<name>A0ABP8TQU3_9ACTN</name>
<protein>
    <submittedName>
        <fullName evidence="6">IclR family transcriptional regulator</fullName>
    </submittedName>
</protein>
<gene>
    <name evidence="6" type="ORF">GCM10023195_50240</name>
</gene>
<keyword evidence="2" id="KW-0238">DNA-binding</keyword>
<dbReference type="InterPro" id="IPR005471">
    <property type="entry name" value="Tscrpt_reg_IclR_N"/>
</dbReference>
<dbReference type="SUPFAM" id="SSF55781">
    <property type="entry name" value="GAF domain-like"/>
    <property type="match status" value="1"/>
</dbReference>
<comment type="caution">
    <text evidence="6">The sequence shown here is derived from an EMBL/GenBank/DDBJ whole genome shotgun (WGS) entry which is preliminary data.</text>
</comment>
<dbReference type="Gene3D" id="1.10.10.10">
    <property type="entry name" value="Winged helix-like DNA-binding domain superfamily/Winged helix DNA-binding domain"/>
    <property type="match status" value="1"/>
</dbReference>
<dbReference type="InterPro" id="IPR014757">
    <property type="entry name" value="Tscrpt_reg_IclR_C"/>
</dbReference>
<organism evidence="6 7">
    <name type="scientific">Actinoallomurus liliacearum</name>
    <dbReference type="NCBI Taxonomy" id="1080073"/>
    <lineage>
        <taxon>Bacteria</taxon>
        <taxon>Bacillati</taxon>
        <taxon>Actinomycetota</taxon>
        <taxon>Actinomycetes</taxon>
        <taxon>Streptosporangiales</taxon>
        <taxon>Thermomonosporaceae</taxon>
        <taxon>Actinoallomurus</taxon>
    </lineage>
</organism>